<evidence type="ECO:0000313" key="3">
    <source>
        <dbReference type="Proteomes" id="UP000198771"/>
    </source>
</evidence>
<sequence length="90" mass="9447">MEVILLIGAALVVIVACESGLGWCTAVHAEGTVAEESCRPIRISSWQALVMIGPLFLAGSGLPLLFVYPVQAVICLGIAALLLGLRKICR</sequence>
<dbReference type="Proteomes" id="UP000198771">
    <property type="component" value="Unassembled WGS sequence"/>
</dbReference>
<keyword evidence="1" id="KW-0472">Membrane</keyword>
<dbReference type="STRING" id="617002.SAMN05660653_01997"/>
<organism evidence="2 3">
    <name type="scientific">Desulfonatronum thiosulfatophilum</name>
    <dbReference type="NCBI Taxonomy" id="617002"/>
    <lineage>
        <taxon>Bacteria</taxon>
        <taxon>Pseudomonadati</taxon>
        <taxon>Thermodesulfobacteriota</taxon>
        <taxon>Desulfovibrionia</taxon>
        <taxon>Desulfovibrionales</taxon>
        <taxon>Desulfonatronaceae</taxon>
        <taxon>Desulfonatronum</taxon>
    </lineage>
</organism>
<keyword evidence="1" id="KW-1133">Transmembrane helix</keyword>
<protein>
    <submittedName>
        <fullName evidence="2">Uncharacterized protein</fullName>
    </submittedName>
</protein>
<dbReference type="AlphaFoldDB" id="A0A1G6D894"/>
<keyword evidence="1" id="KW-0812">Transmembrane</keyword>
<feature type="transmembrane region" description="Helical" evidence="1">
    <location>
        <begin position="65"/>
        <end position="85"/>
    </location>
</feature>
<proteinExistence type="predicted"/>
<dbReference type="RefSeq" id="WP_092120857.1">
    <property type="nucleotide sequence ID" value="NZ_FMXO01000010.1"/>
</dbReference>
<name>A0A1G6D894_9BACT</name>
<reference evidence="2 3" key="1">
    <citation type="submission" date="2016-10" db="EMBL/GenBank/DDBJ databases">
        <authorList>
            <person name="de Groot N.N."/>
        </authorList>
    </citation>
    <scope>NUCLEOTIDE SEQUENCE [LARGE SCALE GENOMIC DNA]</scope>
    <source>
        <strain evidence="2 3">ASO4-2</strain>
    </source>
</reference>
<dbReference type="EMBL" id="FMXO01000010">
    <property type="protein sequence ID" value="SDB41320.1"/>
    <property type="molecule type" value="Genomic_DNA"/>
</dbReference>
<evidence type="ECO:0000256" key="1">
    <source>
        <dbReference type="SAM" id="Phobius"/>
    </source>
</evidence>
<gene>
    <name evidence="2" type="ORF">SAMN05660653_01997</name>
</gene>
<accession>A0A1G6D894</accession>
<keyword evidence="3" id="KW-1185">Reference proteome</keyword>
<dbReference type="OrthoDB" id="5471687at2"/>
<evidence type="ECO:0000313" key="2">
    <source>
        <dbReference type="EMBL" id="SDB41320.1"/>
    </source>
</evidence>